<dbReference type="EMBL" id="DSFP01000076">
    <property type="protein sequence ID" value="HEW46777.1"/>
    <property type="molecule type" value="Genomic_DNA"/>
</dbReference>
<keyword evidence="4" id="KW-0067">ATP-binding</keyword>
<keyword evidence="1 9" id="KW-0808">Transferase</keyword>
<evidence type="ECO:0000256" key="5">
    <source>
        <dbReference type="ARBA" id="ARBA00022842"/>
    </source>
</evidence>
<dbReference type="PANTHER" id="PTHR30621">
    <property type="entry name" value="GLUTAMINE SYNTHETASE ADENYLYLTRANSFERASE"/>
    <property type="match status" value="1"/>
</dbReference>
<evidence type="ECO:0000259" key="8">
    <source>
        <dbReference type="Pfam" id="PF08335"/>
    </source>
</evidence>
<dbReference type="GO" id="GO:0000820">
    <property type="term" value="P:regulation of glutamine family amino acid metabolic process"/>
    <property type="evidence" value="ECO:0007669"/>
    <property type="project" value="TreeGrafter"/>
</dbReference>
<keyword evidence="5" id="KW-0460">Magnesium</keyword>
<dbReference type="GO" id="GO:0005524">
    <property type="term" value="F:ATP binding"/>
    <property type="evidence" value="ECO:0007669"/>
    <property type="project" value="UniProtKB-KW"/>
</dbReference>
<reference evidence="9" key="1">
    <citation type="journal article" date="2020" name="mSystems">
        <title>Genome- and Community-Level Interaction Insights into Carbon Utilization and Element Cycling Functions of Hydrothermarchaeota in Hydrothermal Sediment.</title>
        <authorList>
            <person name="Zhou Z."/>
            <person name="Liu Y."/>
            <person name="Xu W."/>
            <person name="Pan J."/>
            <person name="Luo Z.H."/>
            <person name="Li M."/>
        </authorList>
    </citation>
    <scope>NUCLEOTIDE SEQUENCE [LARGE SCALE GENOMIC DNA]</scope>
    <source>
        <strain evidence="9">SpSt-132</strain>
    </source>
</reference>
<dbReference type="Gene3D" id="1.20.120.1510">
    <property type="match status" value="1"/>
</dbReference>
<proteinExistence type="predicted"/>
<dbReference type="Pfam" id="PF03710">
    <property type="entry name" value="GlnE"/>
    <property type="match status" value="2"/>
</dbReference>
<evidence type="ECO:0000259" key="7">
    <source>
        <dbReference type="Pfam" id="PF03710"/>
    </source>
</evidence>
<evidence type="ECO:0000256" key="1">
    <source>
        <dbReference type="ARBA" id="ARBA00022679"/>
    </source>
</evidence>
<dbReference type="SUPFAM" id="SSF81301">
    <property type="entry name" value="Nucleotidyltransferase"/>
    <property type="match status" value="2"/>
</dbReference>
<gene>
    <name evidence="9" type="primary">glnE</name>
    <name evidence="9" type="ORF">ENO47_09010</name>
</gene>
<sequence>MHDFPSQWWAKAEEKVFNLPKAKEALEKLLSLHSNPQSLIDYLNERRFILLLELLDRSECIKKFLINHPEDFQNTIPGLWYVFKDKKAYLKELKELVHDGMSDEEFSKALAYYRHRELMRIMSKEILGTAKLEDILYEYSQLPDAMLELCYERAYKEMVEKYGEPVGENGKPATGCIIALGKLGSYELNYYSDIDIMFLHSTDKGQAGKLNLNEFFSKVFQKVFKLMTQVTPEGKPYEVDLDLRPFGKSGPISMSLRSAELYYESYGRTWERFALLRARYCAGDEELYRAFEREVKEPFVFRRSVDYRIIEEIRLMKAQIASEAKKKLLNKQNVKTGEGGIREVEFAVQALVILLGGKFPFLKESNTFRAIWKLNQKGIFSNEEALLLERAYEFLRRLEHAIQVYGCISTQSFSDSEIKRLAKVLNMKEEEFIKVYKEYTIGVSLIFSGIMPSQEEEELHPIQRALLNEDIEEAKEILKSLGFREPVRAYNILSSYITGREGIKLSTQEKQSFIKLLPRLVESLSQTPDPDETLSNFDKFFSNPTGRKIVLSPAKEDVNKTLCRIFSLSSYISTLISRYPDLVEDVLTLYQDFPELGDFKEEFEKYRSTLSLGLEDLYRRFKKVWEIRITLVYLVKKNERYKKLFEFFQKLSELSDFLLQRLWEDLKIKDMLLIALGKYGSSELNIGSDLDLVFACRSAGLENTKKAQEFIAFLTKHTSEGYLYKVDFRLRPMGRAGEIAPSIDFYRDYFQTQARTWERIAWTRCRYVAGEKSLMEEFEALLKDFLFNKPIGDKERKEIRDMRFALEGNAKKMKGYIDLKFSPGGLIDAEFLIQYYILLEKLREPSMIKACEALMQKYSTLKEVYENYLFLRLVETRLRLSKESAGSLVSPQDMKRLASSLGMQGEELEERIRESMKRLREVFLEVFD</sequence>
<organism evidence="9">
    <name type="scientific">Hydrogenobacter sp</name>
    <dbReference type="NCBI Taxonomy" id="2152829"/>
    <lineage>
        <taxon>Bacteria</taxon>
        <taxon>Pseudomonadati</taxon>
        <taxon>Aquificota</taxon>
        <taxon>Aquificia</taxon>
        <taxon>Aquificales</taxon>
        <taxon>Aquificaceae</taxon>
        <taxon>Hydrogenobacter</taxon>
    </lineage>
</organism>
<dbReference type="GO" id="GO:0047388">
    <property type="term" value="F:[glutamine synthetase]-adenylyl-L-tyrosine phosphorylase activity"/>
    <property type="evidence" value="ECO:0007669"/>
    <property type="project" value="UniProtKB-EC"/>
</dbReference>
<accession>A0A7C2VC58</accession>
<dbReference type="Gene3D" id="1.20.120.330">
    <property type="entry name" value="Nucleotidyltransferases domain 2"/>
    <property type="match status" value="2"/>
</dbReference>
<dbReference type="InterPro" id="IPR005190">
    <property type="entry name" value="GlnE_rpt_dom"/>
</dbReference>
<dbReference type="NCBIfam" id="NF008292">
    <property type="entry name" value="PRK11072.1"/>
    <property type="match status" value="1"/>
</dbReference>
<dbReference type="AlphaFoldDB" id="A0A7C2VC58"/>
<dbReference type="InterPro" id="IPR023057">
    <property type="entry name" value="GlnE"/>
</dbReference>
<dbReference type="CDD" id="cd05401">
    <property type="entry name" value="NT_GlnE_GlnD_like"/>
    <property type="match status" value="2"/>
</dbReference>
<dbReference type="EC" id="2.7.7.42" evidence="9"/>
<feature type="domain" description="Glutamate-ammonia ligase adenylyltransferase repeated" evidence="7">
    <location>
        <begin position="561"/>
        <end position="779"/>
    </location>
</feature>
<feature type="domain" description="Glutamate-ammonia ligase adenylyltransferase repeated" evidence="7">
    <location>
        <begin position="51"/>
        <end position="293"/>
    </location>
</feature>
<dbReference type="EC" id="2.7.7.89" evidence="9"/>
<evidence type="ECO:0000313" key="9">
    <source>
        <dbReference type="EMBL" id="HEW46777.1"/>
    </source>
</evidence>
<evidence type="ECO:0000256" key="6">
    <source>
        <dbReference type="ARBA" id="ARBA00023268"/>
    </source>
</evidence>
<dbReference type="InterPro" id="IPR043519">
    <property type="entry name" value="NT_sf"/>
</dbReference>
<dbReference type="PANTHER" id="PTHR30621:SF0">
    <property type="entry name" value="BIFUNCTIONAL GLUTAMINE SYNTHETASE ADENYLYLTRANSFERASE_ADENYLYL-REMOVING ENZYME"/>
    <property type="match status" value="1"/>
</dbReference>
<evidence type="ECO:0000256" key="3">
    <source>
        <dbReference type="ARBA" id="ARBA00022741"/>
    </source>
</evidence>
<evidence type="ECO:0000256" key="4">
    <source>
        <dbReference type="ARBA" id="ARBA00022840"/>
    </source>
</evidence>
<comment type="caution">
    <text evidence="9">The sequence shown here is derived from an EMBL/GenBank/DDBJ whole genome shotgun (WGS) entry which is preliminary data.</text>
</comment>
<keyword evidence="2 9" id="KW-0548">Nucleotidyltransferase</keyword>
<dbReference type="GO" id="GO:0005829">
    <property type="term" value="C:cytosol"/>
    <property type="evidence" value="ECO:0007669"/>
    <property type="project" value="TreeGrafter"/>
</dbReference>
<dbReference type="SUPFAM" id="SSF81593">
    <property type="entry name" value="Nucleotidyltransferase substrate binding subunit/domain"/>
    <property type="match status" value="2"/>
</dbReference>
<keyword evidence="9" id="KW-0436">Ligase</keyword>
<evidence type="ECO:0000256" key="2">
    <source>
        <dbReference type="ARBA" id="ARBA00022695"/>
    </source>
</evidence>
<dbReference type="GO" id="GO:0016874">
    <property type="term" value="F:ligase activity"/>
    <property type="evidence" value="ECO:0007669"/>
    <property type="project" value="UniProtKB-KW"/>
</dbReference>
<keyword evidence="6" id="KW-0511">Multifunctional enzyme</keyword>
<dbReference type="GO" id="GO:0008882">
    <property type="term" value="F:[glutamate-ammonia-ligase] adenylyltransferase activity"/>
    <property type="evidence" value="ECO:0007669"/>
    <property type="project" value="UniProtKB-EC"/>
</dbReference>
<protein>
    <submittedName>
        <fullName evidence="9">Bifunctional [glutamate--ammonia ligase]-adenylyl-L-tyrosine phosphorylase/[glutamate--ammonia-ligase] adenylyltransferase</fullName>
        <ecNumber evidence="9">2.7.7.42</ecNumber>
        <ecNumber evidence="9">2.7.7.89</ecNumber>
    </submittedName>
</protein>
<dbReference type="InterPro" id="IPR013546">
    <property type="entry name" value="PII_UdlTrfase/GS_AdlTrfase"/>
</dbReference>
<feature type="domain" description="PII-uridylyltransferase/Glutamine-synthetase adenylyltransferase" evidence="8">
    <location>
        <begin position="816"/>
        <end position="924"/>
    </location>
</feature>
<dbReference type="Gene3D" id="3.30.460.10">
    <property type="entry name" value="Beta Polymerase, domain 2"/>
    <property type="match status" value="2"/>
</dbReference>
<keyword evidence="3" id="KW-0547">Nucleotide-binding</keyword>
<dbReference type="Pfam" id="PF08335">
    <property type="entry name" value="GlnD_UR_UTase"/>
    <property type="match status" value="2"/>
</dbReference>
<feature type="domain" description="PII-uridylyltransferase/Glutamine-synthetase adenylyltransferase" evidence="8">
    <location>
        <begin position="315"/>
        <end position="446"/>
    </location>
</feature>
<name>A0A7C2VC58_9AQUI</name>